<dbReference type="InterPro" id="IPR001608">
    <property type="entry name" value="Ala_racemase_N"/>
</dbReference>
<comment type="similarity">
    <text evidence="2 3">Belongs to the pyridoxal phosphate-binding protein YggS/PROSC family.</text>
</comment>
<comment type="caution">
    <text evidence="5">The sequence shown here is derived from an EMBL/GenBank/DDBJ whole genome shotgun (WGS) entry which is preliminary data.</text>
</comment>
<comment type="function">
    <text evidence="2">Pyridoxal 5'-phosphate (PLP)-binding protein, which is involved in PLP homeostasis.</text>
</comment>
<evidence type="ECO:0000256" key="3">
    <source>
        <dbReference type="RuleBase" id="RU004514"/>
    </source>
</evidence>
<dbReference type="CDD" id="cd00635">
    <property type="entry name" value="PLPDE_III_YBL036c_like"/>
    <property type="match status" value="1"/>
</dbReference>
<dbReference type="SUPFAM" id="SSF51419">
    <property type="entry name" value="PLP-binding barrel"/>
    <property type="match status" value="1"/>
</dbReference>
<name>A0ABR8WM94_9FLAO</name>
<dbReference type="NCBIfam" id="TIGR00044">
    <property type="entry name" value="YggS family pyridoxal phosphate-dependent enzyme"/>
    <property type="match status" value="1"/>
</dbReference>
<dbReference type="PIRSF" id="PIRSF004848">
    <property type="entry name" value="YBL036c_PLPDEIII"/>
    <property type="match status" value="1"/>
</dbReference>
<keyword evidence="1 2" id="KW-0663">Pyridoxal phosphate</keyword>
<dbReference type="HAMAP" id="MF_02087">
    <property type="entry name" value="PLP_homeostasis"/>
    <property type="match status" value="1"/>
</dbReference>
<sequence>MESNNHILENFNQIIRELPPHVQLVAVTKTYPAESVHILYGAGHRTFGENRVQELLEKHAQLPKDIKWHLIGNLQSNKVKQIAAFIDTIESIDSEKILTEVNRQAGRVGRKINVLLQVKIAREDTKFGLTPDEARELFENYVDSQYENVIIDGLMGMATFTEDEEQIKSEFKILKALFDEFSAKKKLNTLSMGMSGDYGLAIECGATSVRIGSGIFGPRQYVR</sequence>
<reference evidence="5 6" key="1">
    <citation type="submission" date="2020-08" db="EMBL/GenBank/DDBJ databases">
        <title>A Genomic Blueprint of the Chicken Gut Microbiome.</title>
        <authorList>
            <person name="Gilroy R."/>
            <person name="Ravi A."/>
            <person name="Getino M."/>
            <person name="Pursley I."/>
            <person name="Horton D.L."/>
            <person name="Alikhan N.-F."/>
            <person name="Baker D."/>
            <person name="Gharbi K."/>
            <person name="Hall N."/>
            <person name="Watson M."/>
            <person name="Adriaenssens E.M."/>
            <person name="Foster-Nyarko E."/>
            <person name="Jarju S."/>
            <person name="Secka A."/>
            <person name="Antonio M."/>
            <person name="Oren A."/>
            <person name="Chaudhuri R."/>
            <person name="La Ragione R.M."/>
            <person name="Hildebrand F."/>
            <person name="Pallen M.J."/>
        </authorList>
    </citation>
    <scope>NUCLEOTIDE SEQUENCE [LARGE SCALE GENOMIC DNA]</scope>
    <source>
        <strain evidence="5 6">Sa1CVA4</strain>
    </source>
</reference>
<dbReference type="InterPro" id="IPR029066">
    <property type="entry name" value="PLP-binding_barrel"/>
</dbReference>
<evidence type="ECO:0000256" key="1">
    <source>
        <dbReference type="ARBA" id="ARBA00022898"/>
    </source>
</evidence>
<evidence type="ECO:0000259" key="4">
    <source>
        <dbReference type="Pfam" id="PF01168"/>
    </source>
</evidence>
<dbReference type="PANTHER" id="PTHR10146:SF14">
    <property type="entry name" value="PYRIDOXAL PHOSPHATE HOMEOSTASIS PROTEIN"/>
    <property type="match status" value="1"/>
</dbReference>
<dbReference type="Gene3D" id="3.20.20.10">
    <property type="entry name" value="Alanine racemase"/>
    <property type="match status" value="1"/>
</dbReference>
<dbReference type="RefSeq" id="WP_251833392.1">
    <property type="nucleotide sequence ID" value="NZ_JACSPS010000002.1"/>
</dbReference>
<evidence type="ECO:0000256" key="2">
    <source>
        <dbReference type="HAMAP-Rule" id="MF_02087"/>
    </source>
</evidence>
<organism evidence="5 6">
    <name type="scientific">Kaistella pullorum</name>
    <dbReference type="NCBI Taxonomy" id="2763074"/>
    <lineage>
        <taxon>Bacteria</taxon>
        <taxon>Pseudomonadati</taxon>
        <taxon>Bacteroidota</taxon>
        <taxon>Flavobacteriia</taxon>
        <taxon>Flavobacteriales</taxon>
        <taxon>Weeksellaceae</taxon>
        <taxon>Chryseobacterium group</taxon>
        <taxon>Kaistella</taxon>
    </lineage>
</organism>
<dbReference type="Pfam" id="PF01168">
    <property type="entry name" value="Ala_racemase_N"/>
    <property type="match status" value="1"/>
</dbReference>
<dbReference type="Proteomes" id="UP000626242">
    <property type="component" value="Unassembled WGS sequence"/>
</dbReference>
<dbReference type="EMBL" id="JACSPS010000002">
    <property type="protein sequence ID" value="MBD8018197.1"/>
    <property type="molecule type" value="Genomic_DNA"/>
</dbReference>
<dbReference type="InterPro" id="IPR011078">
    <property type="entry name" value="PyrdxlP_homeostasis"/>
</dbReference>
<accession>A0ABR8WM94</accession>
<evidence type="ECO:0000313" key="6">
    <source>
        <dbReference type="Proteomes" id="UP000626242"/>
    </source>
</evidence>
<gene>
    <name evidence="5" type="ORF">H9628_06910</name>
</gene>
<proteinExistence type="inferred from homology"/>
<protein>
    <recommendedName>
        <fullName evidence="2">Pyridoxal phosphate homeostasis protein</fullName>
        <shortName evidence="2">PLP homeostasis protein</shortName>
    </recommendedName>
</protein>
<keyword evidence="6" id="KW-1185">Reference proteome</keyword>
<feature type="domain" description="Alanine racemase N-terminal" evidence="4">
    <location>
        <begin position="5"/>
        <end position="219"/>
    </location>
</feature>
<feature type="modified residue" description="N6-(pyridoxal phosphate)lysine" evidence="2">
    <location>
        <position position="29"/>
    </location>
</feature>
<dbReference type="PANTHER" id="PTHR10146">
    <property type="entry name" value="PROLINE SYNTHETASE CO-TRANSCRIBED BACTERIAL HOMOLOG PROTEIN"/>
    <property type="match status" value="1"/>
</dbReference>
<evidence type="ECO:0000313" key="5">
    <source>
        <dbReference type="EMBL" id="MBD8018197.1"/>
    </source>
</evidence>